<dbReference type="PROSITE" id="PS50011">
    <property type="entry name" value="PROTEIN_KINASE_DOM"/>
    <property type="match status" value="1"/>
</dbReference>
<evidence type="ECO:0000256" key="7">
    <source>
        <dbReference type="ARBA" id="ARBA00022737"/>
    </source>
</evidence>
<dbReference type="Pfam" id="PF07714">
    <property type="entry name" value="PK_Tyr_Ser-Thr"/>
    <property type="match status" value="1"/>
</dbReference>
<evidence type="ECO:0000256" key="10">
    <source>
        <dbReference type="ARBA" id="ARBA00022840"/>
    </source>
</evidence>
<evidence type="ECO:0000256" key="13">
    <source>
        <dbReference type="ARBA" id="ARBA00023170"/>
    </source>
</evidence>
<keyword evidence="23" id="KW-1185">Reference proteome</keyword>
<dbReference type="Proteomes" id="UP000283530">
    <property type="component" value="Unassembled WGS sequence"/>
</dbReference>
<dbReference type="SUPFAM" id="SSF56112">
    <property type="entry name" value="Protein kinase-like (PK-like)"/>
    <property type="match status" value="1"/>
</dbReference>
<dbReference type="GO" id="GO:0005524">
    <property type="term" value="F:ATP binding"/>
    <property type="evidence" value="ECO:0007669"/>
    <property type="project" value="UniProtKB-UniRule"/>
</dbReference>
<dbReference type="InterPro" id="IPR008271">
    <property type="entry name" value="Ser/Thr_kinase_AS"/>
</dbReference>
<dbReference type="PROSITE" id="PS51473">
    <property type="entry name" value="GNK2"/>
    <property type="match status" value="2"/>
</dbReference>
<protein>
    <submittedName>
        <fullName evidence="22">Cysteine-rich receptor-like protein kinase 42</fullName>
    </submittedName>
</protein>
<evidence type="ECO:0000313" key="22">
    <source>
        <dbReference type="EMBL" id="RWR85197.1"/>
    </source>
</evidence>
<keyword evidence="9 22" id="KW-0418">Kinase</keyword>
<feature type="binding site" evidence="17">
    <location>
        <position position="381"/>
    </location>
    <ligand>
        <name>ATP</name>
        <dbReference type="ChEBI" id="CHEBI:30616"/>
    </ligand>
</feature>
<evidence type="ECO:0000256" key="5">
    <source>
        <dbReference type="ARBA" id="ARBA00022692"/>
    </source>
</evidence>
<keyword evidence="13 22" id="KW-0675">Receptor</keyword>
<dbReference type="InterPro" id="IPR000719">
    <property type="entry name" value="Prot_kinase_dom"/>
</dbReference>
<feature type="signal peptide" evidence="19">
    <location>
        <begin position="1"/>
        <end position="30"/>
    </location>
</feature>
<evidence type="ECO:0000256" key="12">
    <source>
        <dbReference type="ARBA" id="ARBA00023136"/>
    </source>
</evidence>
<keyword evidence="12 18" id="KW-0472">Membrane</keyword>
<organism evidence="22 23">
    <name type="scientific">Cinnamomum micranthum f. kanehirae</name>
    <dbReference type="NCBI Taxonomy" id="337451"/>
    <lineage>
        <taxon>Eukaryota</taxon>
        <taxon>Viridiplantae</taxon>
        <taxon>Streptophyta</taxon>
        <taxon>Embryophyta</taxon>
        <taxon>Tracheophyta</taxon>
        <taxon>Spermatophyta</taxon>
        <taxon>Magnoliopsida</taxon>
        <taxon>Magnoliidae</taxon>
        <taxon>Laurales</taxon>
        <taxon>Lauraceae</taxon>
        <taxon>Cinnamomum</taxon>
    </lineage>
</organism>
<dbReference type="EMBL" id="QPKB01000005">
    <property type="protein sequence ID" value="RWR85197.1"/>
    <property type="molecule type" value="Genomic_DNA"/>
</dbReference>
<keyword evidence="8 17" id="KW-0547">Nucleotide-binding</keyword>
<dbReference type="InterPro" id="IPR002902">
    <property type="entry name" value="GNK2"/>
</dbReference>
<evidence type="ECO:0000256" key="2">
    <source>
        <dbReference type="ARBA" id="ARBA00022527"/>
    </source>
</evidence>
<comment type="catalytic activity">
    <reaction evidence="15">
        <text>L-seryl-[protein] + ATP = O-phospho-L-seryl-[protein] + ADP + H(+)</text>
        <dbReference type="Rhea" id="RHEA:17989"/>
        <dbReference type="Rhea" id="RHEA-COMP:9863"/>
        <dbReference type="Rhea" id="RHEA-COMP:11604"/>
        <dbReference type="ChEBI" id="CHEBI:15378"/>
        <dbReference type="ChEBI" id="CHEBI:29999"/>
        <dbReference type="ChEBI" id="CHEBI:30616"/>
        <dbReference type="ChEBI" id="CHEBI:83421"/>
        <dbReference type="ChEBI" id="CHEBI:456216"/>
    </reaction>
</comment>
<evidence type="ECO:0000256" key="16">
    <source>
        <dbReference type="ARBA" id="ARBA00047951"/>
    </source>
</evidence>
<keyword evidence="14" id="KW-0325">Glycoprotein</keyword>
<dbReference type="STRING" id="337451.A0A3S3MSA6"/>
<reference evidence="22 23" key="1">
    <citation type="journal article" date="2019" name="Nat. Plants">
        <title>Stout camphor tree genome fills gaps in understanding of flowering plant genome evolution.</title>
        <authorList>
            <person name="Chaw S.M."/>
            <person name="Liu Y.C."/>
            <person name="Wu Y.W."/>
            <person name="Wang H.Y."/>
            <person name="Lin C.I."/>
            <person name="Wu C.S."/>
            <person name="Ke H.M."/>
            <person name="Chang L.Y."/>
            <person name="Hsu C.Y."/>
            <person name="Yang H.T."/>
            <person name="Sudianto E."/>
            <person name="Hsu M.H."/>
            <person name="Wu K.P."/>
            <person name="Wang L.N."/>
            <person name="Leebens-Mack J.H."/>
            <person name="Tsai I.J."/>
        </authorList>
    </citation>
    <scope>NUCLEOTIDE SEQUENCE [LARGE SCALE GENOMIC DNA]</scope>
    <source>
        <strain evidence="23">cv. Chaw 1501</strain>
        <tissue evidence="22">Young leaves</tissue>
    </source>
</reference>
<evidence type="ECO:0000256" key="11">
    <source>
        <dbReference type="ARBA" id="ARBA00022989"/>
    </source>
</evidence>
<dbReference type="InterPro" id="IPR052059">
    <property type="entry name" value="CR_Ser/Thr_kinase"/>
</dbReference>
<comment type="catalytic activity">
    <reaction evidence="16">
        <text>L-threonyl-[protein] + ATP = O-phospho-L-threonyl-[protein] + ADP + H(+)</text>
        <dbReference type="Rhea" id="RHEA:46608"/>
        <dbReference type="Rhea" id="RHEA-COMP:11060"/>
        <dbReference type="Rhea" id="RHEA-COMP:11605"/>
        <dbReference type="ChEBI" id="CHEBI:15378"/>
        <dbReference type="ChEBI" id="CHEBI:30013"/>
        <dbReference type="ChEBI" id="CHEBI:30616"/>
        <dbReference type="ChEBI" id="CHEBI:61977"/>
        <dbReference type="ChEBI" id="CHEBI:456216"/>
    </reaction>
</comment>
<dbReference type="Pfam" id="PF01657">
    <property type="entry name" value="Stress-antifung"/>
    <property type="match status" value="2"/>
</dbReference>
<gene>
    <name evidence="22" type="ORF">CKAN_01405000</name>
</gene>
<evidence type="ECO:0000256" key="1">
    <source>
        <dbReference type="ARBA" id="ARBA00004167"/>
    </source>
</evidence>
<feature type="chain" id="PRO_5018596194" evidence="19">
    <location>
        <begin position="31"/>
        <end position="676"/>
    </location>
</feature>
<dbReference type="FunFam" id="1.10.510.10:FF:000336">
    <property type="entry name" value="Cysteine-rich receptor-like protein kinase 2"/>
    <property type="match status" value="1"/>
</dbReference>
<evidence type="ECO:0000259" key="20">
    <source>
        <dbReference type="PROSITE" id="PS50011"/>
    </source>
</evidence>
<feature type="domain" description="Gnk2-homologous" evidence="21">
    <location>
        <begin position="140"/>
        <end position="247"/>
    </location>
</feature>
<dbReference type="PANTHER" id="PTHR47973">
    <property type="entry name" value="CYSTEINE-RICH RECEPTOR-LIKE PROTEIN KINASE 3"/>
    <property type="match status" value="1"/>
</dbReference>
<dbReference type="PROSITE" id="PS00107">
    <property type="entry name" value="PROTEIN_KINASE_ATP"/>
    <property type="match status" value="1"/>
</dbReference>
<evidence type="ECO:0000313" key="23">
    <source>
        <dbReference type="Proteomes" id="UP000283530"/>
    </source>
</evidence>
<dbReference type="FunFam" id="3.30.430.20:FF:000015">
    <property type="entry name" value="Cysteine-rich receptor-like protein kinase 3"/>
    <property type="match status" value="1"/>
</dbReference>
<dbReference type="SMART" id="SM00220">
    <property type="entry name" value="S_TKc"/>
    <property type="match status" value="1"/>
</dbReference>
<feature type="transmembrane region" description="Helical" evidence="18">
    <location>
        <begin position="291"/>
        <end position="314"/>
    </location>
</feature>
<evidence type="ECO:0000256" key="3">
    <source>
        <dbReference type="ARBA" id="ARBA00022553"/>
    </source>
</evidence>
<accession>A0A3S3MSA6</accession>
<dbReference type="Gene3D" id="3.30.430.20">
    <property type="entry name" value="Gnk2 domain, C-X8-C-X2-C motif"/>
    <property type="match status" value="2"/>
</dbReference>
<evidence type="ECO:0000256" key="9">
    <source>
        <dbReference type="ARBA" id="ARBA00022777"/>
    </source>
</evidence>
<keyword evidence="11 18" id="KW-1133">Transmembrane helix</keyword>
<evidence type="ECO:0000256" key="4">
    <source>
        <dbReference type="ARBA" id="ARBA00022679"/>
    </source>
</evidence>
<dbReference type="FunFam" id="3.30.200.20:FF:000177">
    <property type="entry name" value="Cysteine-rich receptor-like protein kinase 2"/>
    <property type="match status" value="1"/>
</dbReference>
<dbReference type="Gene3D" id="1.10.510.10">
    <property type="entry name" value="Transferase(Phosphotransferase) domain 1"/>
    <property type="match status" value="1"/>
</dbReference>
<dbReference type="InterPro" id="IPR038408">
    <property type="entry name" value="GNK2_sf"/>
</dbReference>
<sequence length="676" mass="74447">MRFQNPIAQFPLVNLLLLLLSLPNLPLSLARDSQSTLICGATPLNLSLFLNNFISSMESLSDQASISKWGFNVTGKSSPSPVYGVFQCFSYLSQKDCQLCFAKARPSLPSCIPRPGRILLDDGCFLRYDNYSFLNESIDDKYDSLNCSSSNVVQGEAERSQLTKNVEEVVGNMTKIAVDGDGFGAEERGGGDGVSVYGMAQCWKSLSREECRECLEKAGSEVRKCLPAREGKALNAGCFLWYSPEKISNEMGSAGKGTDDGMCGGIAVFKISVSVYEWCLAFEDSRRRRRILIAVLISLPAVALLSIICVYVGYRRLKKGKQASIHLGKLPSSVEKSGLNFKYETLEKATEFFDPSRKLGQGASGSVYKGILRDGRIVAVKRLFFNTRQWADEFFNEVNLISVIQHKNLVKLLGCSIEGPESLLVYEYVPNKSLDHFLFDKNNSQSLSWQQRYDIIVGTAEGLAYLHVGSSTKIIHRDIKTSNILLDDNLTAKIADFGLVRCVAADQSHISTGIAGTLGYMAPEYLVRGQLTEKADVYSFGVLVLEVVSGRKSNVFIEESSSLLHTVWKHYKSGTLPETVDECLRDYFPAKEASNVLQIGLLCTQALASLRPSMPEVVQMLTDIQYPIPLPMQPPFLNSTVINQRSSTISTSVTSTASSATTSGLETPKTLIFGRR</sequence>
<dbReference type="Gene3D" id="3.30.200.20">
    <property type="entry name" value="Phosphorylase Kinase, domain 1"/>
    <property type="match status" value="1"/>
</dbReference>
<dbReference type="GO" id="GO:0004674">
    <property type="term" value="F:protein serine/threonine kinase activity"/>
    <property type="evidence" value="ECO:0007669"/>
    <property type="project" value="UniProtKB-KW"/>
</dbReference>
<dbReference type="GO" id="GO:0016020">
    <property type="term" value="C:membrane"/>
    <property type="evidence" value="ECO:0007669"/>
    <property type="project" value="UniProtKB-SubCell"/>
</dbReference>
<dbReference type="InterPro" id="IPR017441">
    <property type="entry name" value="Protein_kinase_ATP_BS"/>
</dbReference>
<evidence type="ECO:0000256" key="18">
    <source>
        <dbReference type="SAM" id="Phobius"/>
    </source>
</evidence>
<evidence type="ECO:0000256" key="6">
    <source>
        <dbReference type="ARBA" id="ARBA00022729"/>
    </source>
</evidence>
<evidence type="ECO:0000256" key="17">
    <source>
        <dbReference type="PROSITE-ProRule" id="PRU10141"/>
    </source>
</evidence>
<proteinExistence type="predicted"/>
<keyword evidence="3" id="KW-0597">Phosphoprotein</keyword>
<keyword evidence="6 19" id="KW-0732">Signal</keyword>
<keyword evidence="5 18" id="KW-0812">Transmembrane</keyword>
<evidence type="ECO:0000259" key="21">
    <source>
        <dbReference type="PROSITE" id="PS51473"/>
    </source>
</evidence>
<dbReference type="CDD" id="cd23509">
    <property type="entry name" value="Gnk2-like"/>
    <property type="match status" value="2"/>
</dbReference>
<dbReference type="CDD" id="cd14066">
    <property type="entry name" value="STKc_IRAK"/>
    <property type="match status" value="1"/>
</dbReference>
<name>A0A3S3MSA6_9MAGN</name>
<dbReference type="OrthoDB" id="1908121at2759"/>
<keyword evidence="7" id="KW-0677">Repeat</keyword>
<dbReference type="AlphaFoldDB" id="A0A3S3MSA6"/>
<evidence type="ECO:0000256" key="14">
    <source>
        <dbReference type="ARBA" id="ARBA00023180"/>
    </source>
</evidence>
<feature type="domain" description="Gnk2-homologous" evidence="21">
    <location>
        <begin position="31"/>
        <end position="133"/>
    </location>
</feature>
<dbReference type="InterPro" id="IPR001245">
    <property type="entry name" value="Ser-Thr/Tyr_kinase_cat_dom"/>
</dbReference>
<comment type="caution">
    <text evidence="22">The sequence shown here is derived from an EMBL/GenBank/DDBJ whole genome shotgun (WGS) entry which is preliminary data.</text>
</comment>
<keyword evidence="4" id="KW-0808">Transferase</keyword>
<dbReference type="InterPro" id="IPR011009">
    <property type="entry name" value="Kinase-like_dom_sf"/>
</dbReference>
<feature type="domain" description="Protein kinase" evidence="20">
    <location>
        <begin position="353"/>
        <end position="637"/>
    </location>
</feature>
<keyword evidence="2" id="KW-0723">Serine/threonine-protein kinase</keyword>
<evidence type="ECO:0000256" key="8">
    <source>
        <dbReference type="ARBA" id="ARBA00022741"/>
    </source>
</evidence>
<evidence type="ECO:0000256" key="19">
    <source>
        <dbReference type="SAM" id="SignalP"/>
    </source>
</evidence>
<evidence type="ECO:0000256" key="15">
    <source>
        <dbReference type="ARBA" id="ARBA00047558"/>
    </source>
</evidence>
<dbReference type="PROSITE" id="PS00108">
    <property type="entry name" value="PROTEIN_KINASE_ST"/>
    <property type="match status" value="1"/>
</dbReference>
<comment type="subcellular location">
    <subcellularLocation>
        <location evidence="1">Membrane</location>
        <topology evidence="1">Single-pass membrane protein</topology>
    </subcellularLocation>
</comment>
<keyword evidence="10 17" id="KW-0067">ATP-binding</keyword>